<keyword evidence="1" id="KW-0863">Zinc-finger</keyword>
<evidence type="ECO:0000313" key="5">
    <source>
        <dbReference type="Proteomes" id="UP000186817"/>
    </source>
</evidence>
<organism evidence="4 5">
    <name type="scientific">Symbiodinium microadriaticum</name>
    <name type="common">Dinoflagellate</name>
    <name type="synonym">Zooxanthella microadriatica</name>
    <dbReference type="NCBI Taxonomy" id="2951"/>
    <lineage>
        <taxon>Eukaryota</taxon>
        <taxon>Sar</taxon>
        <taxon>Alveolata</taxon>
        <taxon>Dinophyceae</taxon>
        <taxon>Suessiales</taxon>
        <taxon>Symbiodiniaceae</taxon>
        <taxon>Symbiodinium</taxon>
    </lineage>
</organism>
<dbReference type="Gene3D" id="3.30.40.10">
    <property type="entry name" value="Zinc/RING finger domain, C3HC4 (zinc finger)"/>
    <property type="match status" value="1"/>
</dbReference>
<evidence type="ECO:0000256" key="1">
    <source>
        <dbReference type="PROSITE-ProRule" id="PRU00175"/>
    </source>
</evidence>
<comment type="caution">
    <text evidence="4">The sequence shown here is derived from an EMBL/GenBank/DDBJ whole genome shotgun (WGS) entry which is preliminary data.</text>
</comment>
<feature type="transmembrane region" description="Helical" evidence="2">
    <location>
        <begin position="70"/>
        <end position="88"/>
    </location>
</feature>
<dbReference type="SMART" id="SM00184">
    <property type="entry name" value="RING"/>
    <property type="match status" value="1"/>
</dbReference>
<accession>A0A1Q9ENC4</accession>
<keyword evidence="2" id="KW-1133">Transmembrane helix</keyword>
<proteinExistence type="predicted"/>
<dbReference type="EMBL" id="LSRX01000107">
    <property type="protein sequence ID" value="OLQ08946.1"/>
    <property type="molecule type" value="Genomic_DNA"/>
</dbReference>
<reference evidence="4 5" key="1">
    <citation type="submission" date="2016-02" db="EMBL/GenBank/DDBJ databases">
        <title>Genome analysis of coral dinoflagellate symbionts highlights evolutionary adaptations to a symbiotic lifestyle.</title>
        <authorList>
            <person name="Aranda M."/>
            <person name="Li Y."/>
            <person name="Liew Y.J."/>
            <person name="Baumgarten S."/>
            <person name="Simakov O."/>
            <person name="Wilson M."/>
            <person name="Piel J."/>
            <person name="Ashoor H."/>
            <person name="Bougouffa S."/>
            <person name="Bajic V.B."/>
            <person name="Ryu T."/>
            <person name="Ravasi T."/>
            <person name="Bayer T."/>
            <person name="Micklem G."/>
            <person name="Kim H."/>
            <person name="Bhak J."/>
            <person name="Lajeunesse T.C."/>
            <person name="Voolstra C.R."/>
        </authorList>
    </citation>
    <scope>NUCLEOTIDE SEQUENCE [LARGE SCALE GENOMIC DNA]</scope>
    <source>
        <strain evidence="4 5">CCMP2467</strain>
    </source>
</reference>
<keyword evidence="1" id="KW-0862">Zinc</keyword>
<sequence>MEPGVWHRICYSCLASSFGVLCVLATAHQAIRIVRADAFRVEEWFALTLHACGLIALPVAAAGWMRRRMVALAFFLFLASWVISWASVQAAEKTILLCFEWYAIVLPAVSAARAFKEVSCVWAPCRFDQRQRSPEFYSFEVKAGEPISWTPSAPTPLVAPTLVGDLQTCLCCLEDFEETTEVAILPCGHIFHQECVAAWSVSQVSSNCRCPTCSRSFVAPHHCA</sequence>
<evidence type="ECO:0000256" key="2">
    <source>
        <dbReference type="SAM" id="Phobius"/>
    </source>
</evidence>
<dbReference type="SUPFAM" id="SSF57850">
    <property type="entry name" value="RING/U-box"/>
    <property type="match status" value="1"/>
</dbReference>
<evidence type="ECO:0000259" key="3">
    <source>
        <dbReference type="PROSITE" id="PS50089"/>
    </source>
</evidence>
<dbReference type="InterPro" id="IPR001841">
    <property type="entry name" value="Znf_RING"/>
</dbReference>
<dbReference type="AlphaFoldDB" id="A0A1Q9ENC4"/>
<name>A0A1Q9ENC4_SYMMI</name>
<dbReference type="PROSITE" id="PS50089">
    <property type="entry name" value="ZF_RING_2"/>
    <property type="match status" value="1"/>
</dbReference>
<dbReference type="Pfam" id="PF13639">
    <property type="entry name" value="zf-RING_2"/>
    <property type="match status" value="1"/>
</dbReference>
<evidence type="ECO:0000313" key="4">
    <source>
        <dbReference type="EMBL" id="OLQ08946.1"/>
    </source>
</evidence>
<gene>
    <name evidence="4" type="primary">Rnf122</name>
    <name evidence="4" type="ORF">AK812_SmicGene7541</name>
</gene>
<dbReference type="OrthoDB" id="8062037at2759"/>
<feature type="transmembrane region" description="Helical" evidence="2">
    <location>
        <begin position="45"/>
        <end position="63"/>
    </location>
</feature>
<keyword evidence="1" id="KW-0479">Metal-binding</keyword>
<keyword evidence="5" id="KW-1185">Reference proteome</keyword>
<protein>
    <submittedName>
        <fullName evidence="4">RING finger protein 122</fullName>
    </submittedName>
</protein>
<feature type="domain" description="RING-type" evidence="3">
    <location>
        <begin position="169"/>
        <end position="214"/>
    </location>
</feature>
<keyword evidence="2" id="KW-0472">Membrane</keyword>
<dbReference type="InterPro" id="IPR013083">
    <property type="entry name" value="Znf_RING/FYVE/PHD"/>
</dbReference>
<dbReference type="Proteomes" id="UP000186817">
    <property type="component" value="Unassembled WGS sequence"/>
</dbReference>
<keyword evidence="2" id="KW-0812">Transmembrane</keyword>
<dbReference type="GO" id="GO:0008270">
    <property type="term" value="F:zinc ion binding"/>
    <property type="evidence" value="ECO:0007669"/>
    <property type="project" value="UniProtKB-KW"/>
</dbReference>